<keyword evidence="5 7" id="KW-0472">Membrane</keyword>
<dbReference type="Proteomes" id="UP001201812">
    <property type="component" value="Unassembled WGS sequence"/>
</dbReference>
<dbReference type="GO" id="GO:0071786">
    <property type="term" value="P:endoplasmic reticulum tubular network organization"/>
    <property type="evidence" value="ECO:0007669"/>
    <property type="project" value="TreeGrafter"/>
</dbReference>
<feature type="region of interest" description="Disordered" evidence="6">
    <location>
        <begin position="1"/>
        <end position="32"/>
    </location>
</feature>
<evidence type="ECO:0000313" key="8">
    <source>
        <dbReference type="EMBL" id="KAI1725298.1"/>
    </source>
</evidence>
<evidence type="ECO:0000256" key="6">
    <source>
        <dbReference type="SAM" id="MobiDB-lite"/>
    </source>
</evidence>
<dbReference type="InterPro" id="IPR051645">
    <property type="entry name" value="PER33/POM33_regulator"/>
</dbReference>
<evidence type="ECO:0000256" key="2">
    <source>
        <dbReference type="ARBA" id="ARBA00007322"/>
    </source>
</evidence>
<feature type="compositionally biased region" description="Low complexity" evidence="6">
    <location>
        <begin position="16"/>
        <end position="32"/>
    </location>
</feature>
<keyword evidence="3 7" id="KW-0812">Transmembrane</keyword>
<protein>
    <submittedName>
        <fullName evidence="8">Transmembrane protein 33 like protein</fullName>
    </submittedName>
</protein>
<evidence type="ECO:0000256" key="1">
    <source>
        <dbReference type="ARBA" id="ARBA00004141"/>
    </source>
</evidence>
<dbReference type="EMBL" id="JAKKPZ010000002">
    <property type="protein sequence ID" value="KAI1725298.1"/>
    <property type="molecule type" value="Genomic_DNA"/>
</dbReference>
<keyword evidence="9" id="KW-1185">Reference proteome</keyword>
<dbReference type="AlphaFoldDB" id="A0AAD4RBX0"/>
<name>A0AAD4RBX0_9BILA</name>
<feature type="transmembrane region" description="Helical" evidence="7">
    <location>
        <begin position="121"/>
        <end position="147"/>
    </location>
</feature>
<feature type="compositionally biased region" description="Basic and acidic residues" evidence="6">
    <location>
        <begin position="1"/>
        <end position="15"/>
    </location>
</feature>
<dbReference type="PANTHER" id="PTHR12703:SF4">
    <property type="entry name" value="TRANSMEMBRANE PROTEIN 33"/>
    <property type="match status" value="1"/>
</dbReference>
<keyword evidence="4 7" id="KW-1133">Transmembrane helix</keyword>
<dbReference type="PANTHER" id="PTHR12703">
    <property type="entry name" value="TRANSMEMBRANE PROTEIN 33"/>
    <property type="match status" value="1"/>
</dbReference>
<dbReference type="Pfam" id="PF03661">
    <property type="entry name" value="TMEM33_Pom33"/>
    <property type="match status" value="1"/>
</dbReference>
<dbReference type="GO" id="GO:0016020">
    <property type="term" value="C:membrane"/>
    <property type="evidence" value="ECO:0007669"/>
    <property type="project" value="UniProtKB-SubCell"/>
</dbReference>
<comment type="caution">
    <text evidence="8">The sequence shown here is derived from an EMBL/GenBank/DDBJ whole genome shotgun (WGS) entry which is preliminary data.</text>
</comment>
<dbReference type="InterPro" id="IPR005344">
    <property type="entry name" value="TMEM33/Pom33"/>
</dbReference>
<evidence type="ECO:0000256" key="4">
    <source>
        <dbReference type="ARBA" id="ARBA00022989"/>
    </source>
</evidence>
<dbReference type="GO" id="GO:0061024">
    <property type="term" value="P:membrane organization"/>
    <property type="evidence" value="ECO:0007669"/>
    <property type="project" value="TreeGrafter"/>
</dbReference>
<feature type="transmembrane region" description="Helical" evidence="7">
    <location>
        <begin position="49"/>
        <end position="69"/>
    </location>
</feature>
<accession>A0AAD4RBX0</accession>
<evidence type="ECO:0000313" key="9">
    <source>
        <dbReference type="Proteomes" id="UP001201812"/>
    </source>
</evidence>
<proteinExistence type="inferred from homology"/>
<reference evidence="8" key="1">
    <citation type="submission" date="2022-01" db="EMBL/GenBank/DDBJ databases">
        <title>Genome Sequence Resource for Two Populations of Ditylenchus destructor, the Migratory Endoparasitic Phytonematode.</title>
        <authorList>
            <person name="Zhang H."/>
            <person name="Lin R."/>
            <person name="Xie B."/>
        </authorList>
    </citation>
    <scope>NUCLEOTIDE SEQUENCE</scope>
    <source>
        <strain evidence="8">BazhouSP</strain>
    </source>
</reference>
<evidence type="ECO:0000256" key="3">
    <source>
        <dbReference type="ARBA" id="ARBA00022692"/>
    </source>
</evidence>
<gene>
    <name evidence="8" type="ORF">DdX_01952</name>
</gene>
<comment type="subcellular location">
    <subcellularLocation>
        <location evidence="1">Membrane</location>
        <topology evidence="1">Multi-pass membrane protein</topology>
    </subcellularLocation>
</comment>
<feature type="transmembrane region" description="Helical" evidence="7">
    <location>
        <begin position="191"/>
        <end position="214"/>
    </location>
</feature>
<comment type="similarity">
    <text evidence="2">Belongs to the PER33/POM33 family.</text>
</comment>
<evidence type="ECO:0000256" key="7">
    <source>
        <dbReference type="SAM" id="Phobius"/>
    </source>
</evidence>
<dbReference type="GO" id="GO:0005783">
    <property type="term" value="C:endoplasmic reticulum"/>
    <property type="evidence" value="ECO:0007669"/>
    <property type="project" value="TreeGrafter"/>
</dbReference>
<sequence length="271" mass="30399">MVEIREETEGSDSHQNRSGGPSSSNNSNATPNQSRNVLEYVSANRLETLYFTLRLVTIYFAVTYLLPMFSGPAQKNAYMKAFVAGAATNAFRLHQRMRVSHQPIFSRIFLSELFLEDSAHYLFYSLIFAMATPVTMALVPLVLYAILHSLNFGLKTANEFGFGNSPTVARLTQLKTQMTPSALSMIAWSEIALLPIFTIMIFAGKANIFFPLIYSRFLSMRYVSRRNPYTRAVFANMKQSVLSFAGNQSCPPVIRNVLIKTVAFVERLSAV</sequence>
<evidence type="ECO:0000256" key="5">
    <source>
        <dbReference type="ARBA" id="ARBA00023136"/>
    </source>
</evidence>
<organism evidence="8 9">
    <name type="scientific">Ditylenchus destructor</name>
    <dbReference type="NCBI Taxonomy" id="166010"/>
    <lineage>
        <taxon>Eukaryota</taxon>
        <taxon>Metazoa</taxon>
        <taxon>Ecdysozoa</taxon>
        <taxon>Nematoda</taxon>
        <taxon>Chromadorea</taxon>
        <taxon>Rhabditida</taxon>
        <taxon>Tylenchina</taxon>
        <taxon>Tylenchomorpha</taxon>
        <taxon>Sphaerularioidea</taxon>
        <taxon>Anguinidae</taxon>
        <taxon>Anguininae</taxon>
        <taxon>Ditylenchus</taxon>
    </lineage>
</organism>